<dbReference type="GO" id="GO:0005886">
    <property type="term" value="C:plasma membrane"/>
    <property type="evidence" value="ECO:0007669"/>
    <property type="project" value="UniProtKB-SubCell"/>
</dbReference>
<evidence type="ECO:0000256" key="4">
    <source>
        <dbReference type="ARBA" id="ARBA00022679"/>
    </source>
</evidence>
<feature type="transmembrane region" description="Helical" evidence="8">
    <location>
        <begin position="370"/>
        <end position="390"/>
    </location>
</feature>
<proteinExistence type="predicted"/>
<feature type="transmembrane region" description="Helical" evidence="8">
    <location>
        <begin position="402"/>
        <end position="421"/>
    </location>
</feature>
<keyword evidence="4" id="KW-0808">Transferase</keyword>
<evidence type="ECO:0000313" key="11">
    <source>
        <dbReference type="Proteomes" id="UP000178486"/>
    </source>
</evidence>
<dbReference type="PANTHER" id="PTHR33908:SF11">
    <property type="entry name" value="MEMBRANE PROTEIN"/>
    <property type="match status" value="1"/>
</dbReference>
<feature type="transmembrane region" description="Helical" evidence="8">
    <location>
        <begin position="7"/>
        <end position="27"/>
    </location>
</feature>
<sequence>MKYRVRIILFFIVCVAAAVRFIGLGSVPPSPDWDEAALGYNAWSIVQTGRDEYGEWFPLIFRSFDDYKPGLYVYLAIPSILLFGLTTFAVRFPSAIIGVFAVWATYSLVSHMSHERYKQYGEKIGLWAAFFMAISPWHVQFSRIAFEASVGMAFTIFGTLYFLKGLRKSWHWYLTAIFYALAIYVYQSEKVFIPLLMMCLVIVYWRTLLSFRQKLIGPAMVFLVIAVPFYWQTLSDPDALLRAKGVSLFADQTPYLSRTVERLQRDEAAGDVLGKILDNRRVTYAVGFARSYISHFDLNWLFISGDQARHQPPEFGHLYFFELPLILIGVYMLIYGTFDRRAKLLIILWLIVTPIPASITTGTPHPIRTIHFLPGIHILSAIGVVALIHWIGCIKRSPMFKWVAFGVLGICAAGNSAYYLVQYSVQYAYASSQEWQYGYEEAVPFVSSVASDYDRIVVSNQDPLGQSYIFFLFYMKYDPASYISGGGSETGGFAERHSFGKYEFRPIDWNAEQIPGRTLYVGRPVDFPGNIPAVKTIYYLDGSPAILVVER</sequence>
<accession>A0A1F7JD73</accession>
<gene>
    <name evidence="10" type="ORF">A3B56_00345</name>
</gene>
<feature type="domain" description="Glycosyltransferase RgtA/B/C/D-like" evidence="9">
    <location>
        <begin position="69"/>
        <end position="231"/>
    </location>
</feature>
<evidence type="ECO:0000256" key="5">
    <source>
        <dbReference type="ARBA" id="ARBA00022692"/>
    </source>
</evidence>
<dbReference type="GO" id="GO:0016763">
    <property type="term" value="F:pentosyltransferase activity"/>
    <property type="evidence" value="ECO:0007669"/>
    <property type="project" value="TreeGrafter"/>
</dbReference>
<keyword evidence="3" id="KW-0328">Glycosyltransferase</keyword>
<keyword evidence="6 8" id="KW-1133">Transmembrane helix</keyword>
<comment type="subcellular location">
    <subcellularLocation>
        <location evidence="1">Cell membrane</location>
        <topology evidence="1">Multi-pass membrane protein</topology>
    </subcellularLocation>
</comment>
<feature type="transmembrane region" description="Helical" evidence="8">
    <location>
        <begin position="318"/>
        <end position="338"/>
    </location>
</feature>
<dbReference type="GO" id="GO:0009103">
    <property type="term" value="P:lipopolysaccharide biosynthetic process"/>
    <property type="evidence" value="ECO:0007669"/>
    <property type="project" value="UniProtKB-ARBA"/>
</dbReference>
<comment type="caution">
    <text evidence="10">The sequence shown here is derived from an EMBL/GenBank/DDBJ whole genome shotgun (WGS) entry which is preliminary data.</text>
</comment>
<feature type="transmembrane region" description="Helical" evidence="8">
    <location>
        <begin position="124"/>
        <end position="139"/>
    </location>
</feature>
<evidence type="ECO:0000259" key="9">
    <source>
        <dbReference type="Pfam" id="PF13231"/>
    </source>
</evidence>
<evidence type="ECO:0000256" key="2">
    <source>
        <dbReference type="ARBA" id="ARBA00022475"/>
    </source>
</evidence>
<evidence type="ECO:0000313" key="10">
    <source>
        <dbReference type="EMBL" id="OGK53555.1"/>
    </source>
</evidence>
<name>A0A1F7JD73_9BACT</name>
<keyword evidence="5 8" id="KW-0812">Transmembrane</keyword>
<dbReference type="InterPro" id="IPR050297">
    <property type="entry name" value="LipidA_mod_glycosyltrf_83"/>
</dbReference>
<feature type="transmembrane region" description="Helical" evidence="8">
    <location>
        <begin position="71"/>
        <end position="104"/>
    </location>
</feature>
<dbReference type="EMBL" id="MGAU01000060">
    <property type="protein sequence ID" value="OGK53555.1"/>
    <property type="molecule type" value="Genomic_DNA"/>
</dbReference>
<protein>
    <recommendedName>
        <fullName evidence="9">Glycosyltransferase RgtA/B/C/D-like domain-containing protein</fullName>
    </recommendedName>
</protein>
<evidence type="ECO:0000256" key="6">
    <source>
        <dbReference type="ARBA" id="ARBA00022989"/>
    </source>
</evidence>
<dbReference type="PANTHER" id="PTHR33908">
    <property type="entry name" value="MANNOSYLTRANSFERASE YKCB-RELATED"/>
    <property type="match status" value="1"/>
</dbReference>
<reference evidence="10 11" key="1">
    <citation type="journal article" date="2016" name="Nat. Commun.">
        <title>Thousands of microbial genomes shed light on interconnected biogeochemical processes in an aquifer system.</title>
        <authorList>
            <person name="Anantharaman K."/>
            <person name="Brown C.T."/>
            <person name="Hug L.A."/>
            <person name="Sharon I."/>
            <person name="Castelle C.J."/>
            <person name="Probst A.J."/>
            <person name="Thomas B.C."/>
            <person name="Singh A."/>
            <person name="Wilkins M.J."/>
            <person name="Karaoz U."/>
            <person name="Brodie E.L."/>
            <person name="Williams K.H."/>
            <person name="Hubbard S.S."/>
            <person name="Banfield J.F."/>
        </authorList>
    </citation>
    <scope>NUCLEOTIDE SEQUENCE [LARGE SCALE GENOMIC DNA]</scope>
</reference>
<dbReference type="AlphaFoldDB" id="A0A1F7JD73"/>
<feature type="transmembrane region" description="Helical" evidence="8">
    <location>
        <begin position="215"/>
        <end position="231"/>
    </location>
</feature>
<evidence type="ECO:0000256" key="8">
    <source>
        <dbReference type="SAM" id="Phobius"/>
    </source>
</evidence>
<organism evidence="10 11">
    <name type="scientific">Candidatus Roizmanbacteria bacterium RIFCSPLOWO2_01_FULL_45_11</name>
    <dbReference type="NCBI Taxonomy" id="1802070"/>
    <lineage>
        <taxon>Bacteria</taxon>
        <taxon>Candidatus Roizmaniibacteriota</taxon>
    </lineage>
</organism>
<dbReference type="Pfam" id="PF13231">
    <property type="entry name" value="PMT_2"/>
    <property type="match status" value="1"/>
</dbReference>
<feature type="transmembrane region" description="Helical" evidence="8">
    <location>
        <begin position="345"/>
        <end position="364"/>
    </location>
</feature>
<evidence type="ECO:0000256" key="7">
    <source>
        <dbReference type="ARBA" id="ARBA00023136"/>
    </source>
</evidence>
<dbReference type="Proteomes" id="UP000178486">
    <property type="component" value="Unassembled WGS sequence"/>
</dbReference>
<keyword evidence="2" id="KW-1003">Cell membrane</keyword>
<dbReference type="InterPro" id="IPR038731">
    <property type="entry name" value="RgtA/B/C-like"/>
</dbReference>
<evidence type="ECO:0000256" key="3">
    <source>
        <dbReference type="ARBA" id="ARBA00022676"/>
    </source>
</evidence>
<keyword evidence="7 8" id="KW-0472">Membrane</keyword>
<evidence type="ECO:0000256" key="1">
    <source>
        <dbReference type="ARBA" id="ARBA00004651"/>
    </source>
</evidence>
<feature type="transmembrane region" description="Helical" evidence="8">
    <location>
        <begin position="145"/>
        <end position="163"/>
    </location>
</feature>
<feature type="transmembrane region" description="Helical" evidence="8">
    <location>
        <begin position="170"/>
        <end position="186"/>
    </location>
</feature>
<feature type="transmembrane region" description="Helical" evidence="8">
    <location>
        <begin position="192"/>
        <end position="208"/>
    </location>
</feature>